<name>A0A4Q9GW51_9BURK</name>
<comment type="similarity">
    <text evidence="1">Belongs to the CFA/CMAS family.</text>
</comment>
<keyword evidence="5" id="KW-0443">Lipid metabolism</keyword>
<evidence type="ECO:0000313" key="7">
    <source>
        <dbReference type="EMBL" id="TBO29251.1"/>
    </source>
</evidence>
<dbReference type="InterPro" id="IPR029063">
    <property type="entry name" value="SAM-dependent_MTases_sf"/>
</dbReference>
<organism evidence="7 8">
    <name type="scientific">Aquabacterium lacunae</name>
    <dbReference type="NCBI Taxonomy" id="2528630"/>
    <lineage>
        <taxon>Bacteria</taxon>
        <taxon>Pseudomonadati</taxon>
        <taxon>Pseudomonadota</taxon>
        <taxon>Betaproteobacteria</taxon>
        <taxon>Burkholderiales</taxon>
        <taxon>Aquabacterium</taxon>
    </lineage>
</organism>
<evidence type="ECO:0000256" key="3">
    <source>
        <dbReference type="ARBA" id="ARBA00022679"/>
    </source>
</evidence>
<evidence type="ECO:0000313" key="8">
    <source>
        <dbReference type="Proteomes" id="UP000292120"/>
    </source>
</evidence>
<dbReference type="Proteomes" id="UP000292120">
    <property type="component" value="Unassembled WGS sequence"/>
</dbReference>
<dbReference type="GO" id="GO:0008168">
    <property type="term" value="F:methyltransferase activity"/>
    <property type="evidence" value="ECO:0007669"/>
    <property type="project" value="UniProtKB-KW"/>
</dbReference>
<dbReference type="CDD" id="cd02440">
    <property type="entry name" value="AdoMet_MTases"/>
    <property type="match status" value="1"/>
</dbReference>
<evidence type="ECO:0000256" key="4">
    <source>
        <dbReference type="ARBA" id="ARBA00022691"/>
    </source>
</evidence>
<keyword evidence="3 7" id="KW-0808">Transferase</keyword>
<evidence type="ECO:0000256" key="6">
    <source>
        <dbReference type="PIRSR" id="PIRSR003085-1"/>
    </source>
</evidence>
<evidence type="ECO:0000256" key="1">
    <source>
        <dbReference type="ARBA" id="ARBA00010815"/>
    </source>
</evidence>
<dbReference type="OrthoDB" id="9782855at2"/>
<dbReference type="PANTHER" id="PTHR43667">
    <property type="entry name" value="CYCLOPROPANE-FATTY-ACYL-PHOSPHOLIPID SYNTHASE"/>
    <property type="match status" value="1"/>
</dbReference>
<dbReference type="PIRSF" id="PIRSF003085">
    <property type="entry name" value="CMAS"/>
    <property type="match status" value="1"/>
</dbReference>
<dbReference type="EMBL" id="SIXI01000005">
    <property type="protein sequence ID" value="TBO29251.1"/>
    <property type="molecule type" value="Genomic_DNA"/>
</dbReference>
<comment type="caution">
    <text evidence="7">The sequence shown here is derived from an EMBL/GenBank/DDBJ whole genome shotgun (WGS) entry which is preliminary data.</text>
</comment>
<keyword evidence="4" id="KW-0949">S-adenosyl-L-methionine</keyword>
<keyword evidence="8" id="KW-1185">Reference proteome</keyword>
<dbReference type="GO" id="GO:0032259">
    <property type="term" value="P:methylation"/>
    <property type="evidence" value="ECO:0007669"/>
    <property type="project" value="UniProtKB-KW"/>
</dbReference>
<dbReference type="InterPro" id="IPR003333">
    <property type="entry name" value="CMAS"/>
</dbReference>
<dbReference type="Pfam" id="PF02353">
    <property type="entry name" value="CMAS"/>
    <property type="match status" value="1"/>
</dbReference>
<dbReference type="AlphaFoldDB" id="A0A4Q9GW51"/>
<dbReference type="SUPFAM" id="SSF53335">
    <property type="entry name" value="S-adenosyl-L-methionine-dependent methyltransferases"/>
    <property type="match status" value="1"/>
</dbReference>
<feature type="active site" evidence="6">
    <location>
        <position position="400"/>
    </location>
</feature>
<dbReference type="GO" id="GO:0008610">
    <property type="term" value="P:lipid biosynthetic process"/>
    <property type="evidence" value="ECO:0007669"/>
    <property type="project" value="InterPro"/>
</dbReference>
<evidence type="ECO:0000256" key="2">
    <source>
        <dbReference type="ARBA" id="ARBA00022603"/>
    </source>
</evidence>
<evidence type="ECO:0000256" key="5">
    <source>
        <dbReference type="ARBA" id="ARBA00023098"/>
    </source>
</evidence>
<reference evidence="7 8" key="1">
    <citation type="submission" date="2019-02" db="EMBL/GenBank/DDBJ databases">
        <title>Aquabacterium sp. strain KMB7.</title>
        <authorList>
            <person name="Chen W.-M."/>
        </authorList>
    </citation>
    <scope>NUCLEOTIDE SEQUENCE [LARGE SCALE GENOMIC DNA]</scope>
    <source>
        <strain evidence="7 8">KMB7</strain>
    </source>
</reference>
<accession>A0A4Q9GW51</accession>
<dbReference type="RefSeq" id="WP_130968547.1">
    <property type="nucleotide sequence ID" value="NZ_SIXI01000005.1"/>
</dbReference>
<dbReference type="InterPro" id="IPR050723">
    <property type="entry name" value="CFA/CMAS"/>
</dbReference>
<keyword evidence="2 7" id="KW-0489">Methyltransferase</keyword>
<proteinExistence type="inferred from homology"/>
<protein>
    <submittedName>
        <fullName evidence="7">Class I SAM-dependent methyltransferase</fullName>
    </submittedName>
</protein>
<sequence length="419" mass="46709">MNPTSLDQSVSNVASRALPARAPAAARVVIQVLQRMQIGSLDVQWPDGSTARFGQAEPPSHLPRAGLRLHDWHVCGAALKSGDIGFAESYIDGHWSTPDLTALMKVLIANREAIEQVVYGSWLGRLVYRLKHLLNHNSKANSRKNIHAHYDLGNEFYRLWLDGTMNYSSAWFDGDLNKPLPDAQHAKVRRALTEAGVIGGPAGQRVLEIGCGWGALAEKAVLEGGAQVTGVTLSTEQLAWARERLAGHGVADRADLRLQDYRDISDAPFDAVLSIEMFEAVGQSYWPGYFETVSRLLKPGGKACIQTITIRDDLFERYSRSTDFIQQYIFPGGMLPSDAQFRAHAERAGLKVVNAAAFGPDYAETLRRWRVAYHQHQPRIQKLGFDERFGRIWDFYLCYCEAAFDMGNTSVVQYTLERA</sequence>
<gene>
    <name evidence="7" type="ORF">EYS42_12630</name>
</gene>
<dbReference type="PANTHER" id="PTHR43667:SF2">
    <property type="entry name" value="FATTY ACID C-METHYL TRANSFERASE"/>
    <property type="match status" value="1"/>
</dbReference>
<dbReference type="Gene3D" id="3.40.50.150">
    <property type="entry name" value="Vaccinia Virus protein VP39"/>
    <property type="match status" value="1"/>
</dbReference>